<name>A0ABU2X6N4_9ACTN</name>
<comment type="caution">
    <text evidence="3">The sequence shown here is derived from an EMBL/GenBank/DDBJ whole genome shotgun (WGS) entry which is preliminary data.</text>
</comment>
<feature type="coiled-coil region" evidence="1">
    <location>
        <begin position="14"/>
        <end position="41"/>
    </location>
</feature>
<dbReference type="Proteomes" id="UP001180754">
    <property type="component" value="Unassembled WGS sequence"/>
</dbReference>
<evidence type="ECO:0000256" key="1">
    <source>
        <dbReference type="SAM" id="Coils"/>
    </source>
</evidence>
<proteinExistence type="predicted"/>
<feature type="compositionally biased region" description="Low complexity" evidence="2">
    <location>
        <begin position="75"/>
        <end position="105"/>
    </location>
</feature>
<evidence type="ECO:0000256" key="2">
    <source>
        <dbReference type="SAM" id="MobiDB-lite"/>
    </source>
</evidence>
<dbReference type="EMBL" id="JAVRFD010000001">
    <property type="protein sequence ID" value="MDT0541578.1"/>
    <property type="molecule type" value="Genomic_DNA"/>
</dbReference>
<organism evidence="3 4">
    <name type="scientific">Streptomyces lonegramiae</name>
    <dbReference type="NCBI Taxonomy" id="3075524"/>
    <lineage>
        <taxon>Bacteria</taxon>
        <taxon>Bacillati</taxon>
        <taxon>Actinomycetota</taxon>
        <taxon>Actinomycetes</taxon>
        <taxon>Kitasatosporales</taxon>
        <taxon>Streptomycetaceae</taxon>
        <taxon>Streptomyces</taxon>
    </lineage>
</organism>
<reference evidence="3" key="1">
    <citation type="submission" date="2024-05" db="EMBL/GenBank/DDBJ databases">
        <title>30 novel species of actinomycetes from the DSMZ collection.</title>
        <authorList>
            <person name="Nouioui I."/>
        </authorList>
    </citation>
    <scope>NUCLEOTIDE SEQUENCE</scope>
    <source>
        <strain evidence="3">DSM 41529</strain>
    </source>
</reference>
<protein>
    <recommendedName>
        <fullName evidence="5">Penicillinase repressor</fullName>
    </recommendedName>
</protein>
<dbReference type="RefSeq" id="WP_311721850.1">
    <property type="nucleotide sequence ID" value="NZ_JAVRFD010000001.1"/>
</dbReference>
<feature type="region of interest" description="Disordered" evidence="2">
    <location>
        <begin position="60"/>
        <end position="109"/>
    </location>
</feature>
<sequence length="189" mass="20795">MTSQSADTLRSRYVAQAASDLKENRRRQQELAEKIAMLKQEEALLADILNLAQRYEDFADPSRLPEQAQDEPVVTKAKPAPAGAAPRRPAPTKAAPAGKAAKAGAQGKSHQPLLGNLLADLLDNHNEPRLAKELREELLEKHPDRTPTPQVVRNTLESLVAKGRIQRLKQQRSVMYTLVKPTGGEETAD</sequence>
<keyword evidence="4" id="KW-1185">Reference proteome</keyword>
<gene>
    <name evidence="3" type="ORF">RND15_02460</name>
</gene>
<evidence type="ECO:0000313" key="4">
    <source>
        <dbReference type="Proteomes" id="UP001180754"/>
    </source>
</evidence>
<evidence type="ECO:0000313" key="3">
    <source>
        <dbReference type="EMBL" id="MDT0541578.1"/>
    </source>
</evidence>
<evidence type="ECO:0008006" key="5">
    <source>
        <dbReference type="Google" id="ProtNLM"/>
    </source>
</evidence>
<accession>A0ABU2X6N4</accession>
<keyword evidence="1" id="KW-0175">Coiled coil</keyword>